<protein>
    <recommendedName>
        <fullName evidence="3">YceI family protein</fullName>
    </recommendedName>
</protein>
<dbReference type="InterPro" id="IPR036761">
    <property type="entry name" value="TTHA0802/YceI-like_sf"/>
</dbReference>
<evidence type="ECO:0008006" key="3">
    <source>
        <dbReference type="Google" id="ProtNLM"/>
    </source>
</evidence>
<evidence type="ECO:0000313" key="2">
    <source>
        <dbReference type="Proteomes" id="UP000267585"/>
    </source>
</evidence>
<dbReference type="AlphaFoldDB" id="A0A3S0ABS7"/>
<accession>A0A3S0ABS7</accession>
<dbReference type="OrthoDB" id="5292899at2"/>
<dbReference type="PROSITE" id="PS51257">
    <property type="entry name" value="PROKAR_LIPOPROTEIN"/>
    <property type="match status" value="1"/>
</dbReference>
<proteinExistence type="predicted"/>
<keyword evidence="2" id="KW-1185">Reference proteome</keyword>
<dbReference type="RefSeq" id="WP_126163475.1">
    <property type="nucleotide sequence ID" value="NZ_RQPJ01000021.1"/>
</dbReference>
<reference evidence="1 2" key="1">
    <citation type="submission" date="2018-11" db="EMBL/GenBank/DDBJ databases">
        <title>Arenibacter aquaticus sp.nov., a marine bacterium isolated from surface seawater in the South China Sea.</title>
        <authorList>
            <person name="Guo J."/>
            <person name="Sun J."/>
        </authorList>
    </citation>
    <scope>NUCLEOTIDE SEQUENCE [LARGE SCALE GENOMIC DNA]</scope>
    <source>
        <strain evidence="1 2">GUO666</strain>
    </source>
</reference>
<comment type="caution">
    <text evidence="1">The sequence shown here is derived from an EMBL/GenBank/DDBJ whole genome shotgun (WGS) entry which is preliminary data.</text>
</comment>
<dbReference type="Proteomes" id="UP000267585">
    <property type="component" value="Unassembled WGS sequence"/>
</dbReference>
<dbReference type="Gene3D" id="2.40.128.110">
    <property type="entry name" value="Lipid/polyisoprenoid-binding, YceI-like"/>
    <property type="match status" value="1"/>
</dbReference>
<gene>
    <name evidence="1" type="ORF">EHW67_16395</name>
</gene>
<evidence type="ECO:0000313" key="1">
    <source>
        <dbReference type="EMBL" id="RTE51790.1"/>
    </source>
</evidence>
<name>A0A3S0ABS7_9FLAO</name>
<sequence>MRKIAFACLGLLLVTGVSCKNTKKEKEGQAVEAEAATEKFSLVQDSTVVSFTAYKTTEKLPVGGKFTKINFSNTHEGSTAMEALKGTKFSIPVSSLFTNDATGTRDPKILEFFFGVMENTEFISGEFKATGADEYAIEVTLNGSTQSIPLEYEKTGDNRYSFTGVMNLENWNALEAVASINKACEALHTGKDGISKTWSEVAVKAEVLIKKN</sequence>
<organism evidence="1 2">
    <name type="scientific">Arenibacter aquaticus</name>
    <dbReference type="NCBI Taxonomy" id="2489054"/>
    <lineage>
        <taxon>Bacteria</taxon>
        <taxon>Pseudomonadati</taxon>
        <taxon>Bacteroidota</taxon>
        <taxon>Flavobacteriia</taxon>
        <taxon>Flavobacteriales</taxon>
        <taxon>Flavobacteriaceae</taxon>
        <taxon>Arenibacter</taxon>
    </lineage>
</organism>
<dbReference type="EMBL" id="RQPJ01000021">
    <property type="protein sequence ID" value="RTE51790.1"/>
    <property type="molecule type" value="Genomic_DNA"/>
</dbReference>